<keyword evidence="1" id="KW-0472">Membrane</keyword>
<sequence>MDLPEDRGCLQWVLGVPLVLVHLPALYLCTLLLAADPIAAEDHRARDEALSMGVVALCLCFAGLFLSLLPVYRRTMNRWWYALPLTLGTVAYLCGASPG</sequence>
<dbReference type="PATRIC" id="fig|66430.4.peg.5488"/>
<protein>
    <submittedName>
        <fullName evidence="2">Uncharacterized protein</fullName>
    </submittedName>
</protein>
<feature type="transmembrane region" description="Helical" evidence="1">
    <location>
        <begin position="12"/>
        <end position="34"/>
    </location>
</feature>
<reference evidence="2 3" key="1">
    <citation type="submission" date="2015-06" db="EMBL/GenBank/DDBJ databases">
        <title>Recapitulation of the evolution of biosynthetic gene clusters reveals hidden chemical diversity on bacterial genomes.</title>
        <authorList>
            <person name="Cruz-Morales P."/>
            <person name="Martinez-Guerrero C."/>
            <person name="Morales-Escalante M.A."/>
            <person name="Yanez-Guerra L.A."/>
            <person name="Kopp J.F."/>
            <person name="Feldmann J."/>
            <person name="Ramos-Aboites H.E."/>
            <person name="Barona-Gomez F."/>
        </authorList>
    </citation>
    <scope>NUCLEOTIDE SEQUENCE [LARGE SCALE GENOMIC DNA]</scope>
    <source>
        <strain evidence="2 3">ATCC 31245</strain>
    </source>
</reference>
<feature type="transmembrane region" description="Helical" evidence="1">
    <location>
        <begin position="54"/>
        <end position="72"/>
    </location>
</feature>
<evidence type="ECO:0000256" key="1">
    <source>
        <dbReference type="SAM" id="Phobius"/>
    </source>
</evidence>
<comment type="caution">
    <text evidence="2">The sequence shown here is derived from an EMBL/GenBank/DDBJ whole genome shotgun (WGS) entry which is preliminary data.</text>
</comment>
<dbReference type="EMBL" id="LFML01000006">
    <property type="protein sequence ID" value="KMO99596.1"/>
    <property type="molecule type" value="Genomic_DNA"/>
</dbReference>
<organism evidence="2 3">
    <name type="scientific">Streptomyces roseus</name>
    <dbReference type="NCBI Taxonomy" id="66430"/>
    <lineage>
        <taxon>Bacteria</taxon>
        <taxon>Bacillati</taxon>
        <taxon>Actinomycetota</taxon>
        <taxon>Actinomycetes</taxon>
        <taxon>Kitasatosporales</taxon>
        <taxon>Streptomycetaceae</taxon>
        <taxon>Streptomyces</taxon>
    </lineage>
</organism>
<keyword evidence="1" id="KW-1133">Transmembrane helix</keyword>
<name>A0A0J7AQV6_9ACTN</name>
<evidence type="ECO:0000313" key="3">
    <source>
        <dbReference type="Proteomes" id="UP000035932"/>
    </source>
</evidence>
<dbReference type="AlphaFoldDB" id="A0A0J7AQV6"/>
<feature type="transmembrane region" description="Helical" evidence="1">
    <location>
        <begin position="79"/>
        <end position="98"/>
    </location>
</feature>
<keyword evidence="3" id="KW-1185">Reference proteome</keyword>
<gene>
    <name evidence="2" type="ORF">ACS04_00980</name>
</gene>
<dbReference type="Proteomes" id="UP000035932">
    <property type="component" value="Unassembled WGS sequence"/>
</dbReference>
<proteinExistence type="predicted"/>
<keyword evidence="1" id="KW-0812">Transmembrane</keyword>
<evidence type="ECO:0000313" key="2">
    <source>
        <dbReference type="EMBL" id="KMO99596.1"/>
    </source>
</evidence>
<accession>A0A0J7AQV6</accession>